<feature type="compositionally biased region" description="Polar residues" evidence="1">
    <location>
        <begin position="706"/>
        <end position="716"/>
    </location>
</feature>
<feature type="region of interest" description="Disordered" evidence="1">
    <location>
        <begin position="686"/>
        <end position="797"/>
    </location>
</feature>
<evidence type="ECO:0000256" key="1">
    <source>
        <dbReference type="SAM" id="MobiDB-lite"/>
    </source>
</evidence>
<dbReference type="Proteomes" id="UP000198287">
    <property type="component" value="Unassembled WGS sequence"/>
</dbReference>
<feature type="compositionally biased region" description="Basic and acidic residues" evidence="1">
    <location>
        <begin position="769"/>
        <end position="788"/>
    </location>
</feature>
<sequence>MPLFIRPPQCRQLCPNPLLTVNNATMQVLDSPVSTHDETSRSTQLDAYSSIRNREKEFKGIMLKPITTEPNFASNLRHFTVFNLFSDLARFIGLKSRKKTVHFPDEVIRLAEDKGETSPDGNIPLTNFPYRATYSQKKPKVVRVTRGAEFKPRLAWIEYLPLRFQKLVMMVKKCKCSMSFRDTSKCEVQYERLVTSCNCVSEYQDPKTVLKEKAKKKKQHKDAQPKLTKVTESFMYHVNIADFFLIGHKTRTLESALVDVDGVQNLKRNHSGKELLATPSPGSIGGGAVAQCVDETKSKSATELYEYTDELPPLSKSRLGKLSLNVWIFGACIPLLFMSDDVPTEASYRRIMGHFAGLAMSANEAARDLIQQSKDFHNYAFEAMRVIRALQIKIFLQGETSIKQPLSMGSGLQISRKANLSSPPPFHIFVAKITNMDEPLQFKLFEDLGSTQKINALKNLVTSTLVEFDHAKHQIDFLVDDVKETTYDSKNDTDLLYRLSEMYHCVVNISTKSQTNPTERTMAELKVICETMSKFVLSLNSFINASEHIMEKIMEVRDVVQLTYIYLQEEVKIDLSKLMPPDTPVRIVSKMGLSVNKKTGCCSGRNAKKRLKKDLQTPHYNGSDFHRVYYEDSFKDGDDTVVDGYVFRVRPAVQQKDSERRSKDYNVYPQIRFRHSEPNAVGIFGGGGNSHTTISGESLPGGGRADNSTGGTSNTLAVEETPLKPILKDVPVNSTPSPVGKLPRSPAGSIEMMPSLTKSKQLEEDDEPMLERKGKDSIIFKKDKDGSRKGSGGSNHS</sequence>
<evidence type="ECO:0000313" key="3">
    <source>
        <dbReference type="Proteomes" id="UP000198287"/>
    </source>
</evidence>
<accession>A0A226ETV8</accession>
<protein>
    <submittedName>
        <fullName evidence="2">Uncharacterized protein</fullName>
    </submittedName>
</protein>
<organism evidence="2 3">
    <name type="scientific">Folsomia candida</name>
    <name type="common">Springtail</name>
    <dbReference type="NCBI Taxonomy" id="158441"/>
    <lineage>
        <taxon>Eukaryota</taxon>
        <taxon>Metazoa</taxon>
        <taxon>Ecdysozoa</taxon>
        <taxon>Arthropoda</taxon>
        <taxon>Hexapoda</taxon>
        <taxon>Collembola</taxon>
        <taxon>Entomobryomorpha</taxon>
        <taxon>Isotomoidea</taxon>
        <taxon>Isotomidae</taxon>
        <taxon>Proisotominae</taxon>
        <taxon>Folsomia</taxon>
    </lineage>
</organism>
<comment type="caution">
    <text evidence="2">The sequence shown here is derived from an EMBL/GenBank/DDBJ whole genome shotgun (WGS) entry which is preliminary data.</text>
</comment>
<name>A0A226ETV8_FOLCA</name>
<reference evidence="2 3" key="1">
    <citation type="submission" date="2015-12" db="EMBL/GenBank/DDBJ databases">
        <title>The genome of Folsomia candida.</title>
        <authorList>
            <person name="Faddeeva A."/>
            <person name="Derks M.F."/>
            <person name="Anvar Y."/>
            <person name="Smit S."/>
            <person name="Van Straalen N."/>
            <person name="Roelofs D."/>
        </authorList>
    </citation>
    <scope>NUCLEOTIDE SEQUENCE [LARGE SCALE GENOMIC DNA]</scope>
    <source>
        <strain evidence="2 3">VU population</strain>
        <tissue evidence="2">Whole body</tissue>
    </source>
</reference>
<evidence type="ECO:0000313" key="2">
    <source>
        <dbReference type="EMBL" id="OXA60587.1"/>
    </source>
</evidence>
<dbReference type="AlphaFoldDB" id="A0A226ETV8"/>
<dbReference type="EMBL" id="LNIX01000002">
    <property type="protein sequence ID" value="OXA60587.1"/>
    <property type="molecule type" value="Genomic_DNA"/>
</dbReference>
<keyword evidence="3" id="KW-1185">Reference proteome</keyword>
<gene>
    <name evidence="2" type="ORF">Fcan01_04998</name>
</gene>
<proteinExistence type="predicted"/>